<dbReference type="AlphaFoldDB" id="A0AAD6YCZ6"/>
<evidence type="ECO:0000313" key="3">
    <source>
        <dbReference type="Proteomes" id="UP001219525"/>
    </source>
</evidence>
<accession>A0AAD6YCZ6</accession>
<name>A0AAD6YCZ6_9AGAR</name>
<gene>
    <name evidence="2" type="ORF">GGX14DRAFT_393410</name>
</gene>
<protein>
    <submittedName>
        <fullName evidence="2">Uncharacterized protein</fullName>
    </submittedName>
</protein>
<dbReference type="EMBL" id="JARJCW010000023">
    <property type="protein sequence ID" value="KAJ7212507.1"/>
    <property type="molecule type" value="Genomic_DNA"/>
</dbReference>
<dbReference type="Proteomes" id="UP001219525">
    <property type="component" value="Unassembled WGS sequence"/>
</dbReference>
<proteinExistence type="predicted"/>
<feature type="region of interest" description="Disordered" evidence="1">
    <location>
        <begin position="154"/>
        <end position="175"/>
    </location>
</feature>
<evidence type="ECO:0000256" key="1">
    <source>
        <dbReference type="SAM" id="MobiDB-lite"/>
    </source>
</evidence>
<reference evidence="2" key="1">
    <citation type="submission" date="2023-03" db="EMBL/GenBank/DDBJ databases">
        <title>Massive genome expansion in bonnet fungi (Mycena s.s.) driven by repeated elements and novel gene families across ecological guilds.</title>
        <authorList>
            <consortium name="Lawrence Berkeley National Laboratory"/>
            <person name="Harder C.B."/>
            <person name="Miyauchi S."/>
            <person name="Viragh M."/>
            <person name="Kuo A."/>
            <person name="Thoen E."/>
            <person name="Andreopoulos B."/>
            <person name="Lu D."/>
            <person name="Skrede I."/>
            <person name="Drula E."/>
            <person name="Henrissat B."/>
            <person name="Morin E."/>
            <person name="Kohler A."/>
            <person name="Barry K."/>
            <person name="LaButti K."/>
            <person name="Morin E."/>
            <person name="Salamov A."/>
            <person name="Lipzen A."/>
            <person name="Mereny Z."/>
            <person name="Hegedus B."/>
            <person name="Baldrian P."/>
            <person name="Stursova M."/>
            <person name="Weitz H."/>
            <person name="Taylor A."/>
            <person name="Grigoriev I.V."/>
            <person name="Nagy L.G."/>
            <person name="Martin F."/>
            <person name="Kauserud H."/>
        </authorList>
    </citation>
    <scope>NUCLEOTIDE SEQUENCE</scope>
    <source>
        <strain evidence="2">9144</strain>
    </source>
</reference>
<feature type="region of interest" description="Disordered" evidence="1">
    <location>
        <begin position="211"/>
        <end position="235"/>
    </location>
</feature>
<comment type="caution">
    <text evidence="2">The sequence shown here is derived from an EMBL/GenBank/DDBJ whole genome shotgun (WGS) entry which is preliminary data.</text>
</comment>
<evidence type="ECO:0000313" key="2">
    <source>
        <dbReference type="EMBL" id="KAJ7212507.1"/>
    </source>
</evidence>
<keyword evidence="3" id="KW-1185">Reference proteome</keyword>
<sequence>MDFVWGLLECGLRPVHTVEMVYPYPFNHFGCSGVNRMSVNEQYSEVAGFPVYPPFWISPKHKFISQFTFSMHTFISDPPQSDQGKERLLKCLFVNFPAHTDGRGCIAMQGPRHAQKENNDSVHGAELGKRTHPFRLTAAWGWVRQEVHDSVSDGTHAAVRPAPGNKKLARAGRKHAGNSHIKMYFLPLTGARDKISSANDIRAPRVYAVRPARRSRRDDQKTLASQRPSGKGTGLRALAKSRMVNRKARLKRVPRTPELDGVRDWADGGHKLWKTALLLCETKKKQLAES</sequence>
<organism evidence="2 3">
    <name type="scientific">Mycena pura</name>
    <dbReference type="NCBI Taxonomy" id="153505"/>
    <lineage>
        <taxon>Eukaryota</taxon>
        <taxon>Fungi</taxon>
        <taxon>Dikarya</taxon>
        <taxon>Basidiomycota</taxon>
        <taxon>Agaricomycotina</taxon>
        <taxon>Agaricomycetes</taxon>
        <taxon>Agaricomycetidae</taxon>
        <taxon>Agaricales</taxon>
        <taxon>Marasmiineae</taxon>
        <taxon>Mycenaceae</taxon>
        <taxon>Mycena</taxon>
    </lineage>
</organism>